<dbReference type="InterPro" id="IPR047141">
    <property type="entry name" value="Stealth"/>
</dbReference>
<feature type="domain" description="Stealth protein CR2 conserved region 2" evidence="4">
    <location>
        <begin position="49"/>
        <end position="158"/>
    </location>
</feature>
<keyword evidence="2 6" id="KW-0808">Transferase</keyword>
<evidence type="ECO:0000256" key="3">
    <source>
        <dbReference type="ARBA" id="ARBA00023169"/>
    </source>
</evidence>
<dbReference type="Pfam" id="PF17101">
    <property type="entry name" value="Stealth_CR1"/>
    <property type="match status" value="1"/>
</dbReference>
<dbReference type="EMBL" id="LNYX01000013">
    <property type="protein sequence ID" value="KTD64321.1"/>
    <property type="molecule type" value="Genomic_DNA"/>
</dbReference>
<evidence type="ECO:0000259" key="5">
    <source>
        <dbReference type="Pfam" id="PF17101"/>
    </source>
</evidence>
<dbReference type="STRING" id="452.Lspi_1128"/>
<comment type="caution">
    <text evidence="6">The sequence shown here is derived from an EMBL/GenBank/DDBJ whole genome shotgun (WGS) entry which is preliminary data.</text>
</comment>
<dbReference type="AlphaFoldDB" id="A0A0W0Z5F9"/>
<dbReference type="RefSeq" id="WP_058483068.1">
    <property type="nucleotide sequence ID" value="NZ_CAAAII010000005.1"/>
</dbReference>
<dbReference type="GO" id="GO:0000271">
    <property type="term" value="P:polysaccharide biosynthetic process"/>
    <property type="evidence" value="ECO:0007669"/>
    <property type="project" value="UniProtKB-KW"/>
</dbReference>
<dbReference type="PANTHER" id="PTHR24045:SF0">
    <property type="entry name" value="N-ACETYLGLUCOSAMINE-1-PHOSPHOTRANSFERASE SUBUNITS ALPHA_BETA"/>
    <property type="match status" value="1"/>
</dbReference>
<evidence type="ECO:0000256" key="1">
    <source>
        <dbReference type="ARBA" id="ARBA00007583"/>
    </source>
</evidence>
<dbReference type="PANTHER" id="PTHR24045">
    <property type="match status" value="1"/>
</dbReference>
<feature type="domain" description="Stealth protein CR1 conserved region 1" evidence="5">
    <location>
        <begin position="12"/>
        <end position="37"/>
    </location>
</feature>
<name>A0A0W0Z5F9_LEGSP</name>
<gene>
    <name evidence="6" type="ORF">Lspi_1128</name>
</gene>
<evidence type="ECO:0000313" key="6">
    <source>
        <dbReference type="EMBL" id="KTD64321.1"/>
    </source>
</evidence>
<organism evidence="6 7">
    <name type="scientific">Legionella spiritensis</name>
    <dbReference type="NCBI Taxonomy" id="452"/>
    <lineage>
        <taxon>Bacteria</taxon>
        <taxon>Pseudomonadati</taxon>
        <taxon>Pseudomonadota</taxon>
        <taxon>Gammaproteobacteria</taxon>
        <taxon>Legionellales</taxon>
        <taxon>Legionellaceae</taxon>
        <taxon>Legionella</taxon>
    </lineage>
</organism>
<keyword evidence="3" id="KW-0270">Exopolysaccharide synthesis</keyword>
<accession>A0A0W0Z5F9</accession>
<dbReference type="InterPro" id="IPR031358">
    <property type="entry name" value="Stealth_CR1"/>
</dbReference>
<dbReference type="GO" id="GO:0016772">
    <property type="term" value="F:transferase activity, transferring phosphorus-containing groups"/>
    <property type="evidence" value="ECO:0007669"/>
    <property type="project" value="InterPro"/>
</dbReference>
<protein>
    <submittedName>
        <fullName evidence="6">Capsular polysaccharide phosphotransferase cps12A</fullName>
        <ecNumber evidence="6">2.7.-.-</ecNumber>
    </submittedName>
</protein>
<proteinExistence type="inferred from homology"/>
<dbReference type="PATRIC" id="fig|452.5.peg.1252"/>
<comment type="similarity">
    <text evidence="1">Belongs to the stealth family.</text>
</comment>
<reference evidence="6 7" key="1">
    <citation type="submission" date="2015-11" db="EMBL/GenBank/DDBJ databases">
        <title>Genomic analysis of 38 Legionella species identifies large and diverse effector repertoires.</title>
        <authorList>
            <person name="Burstein D."/>
            <person name="Amaro F."/>
            <person name="Zusman T."/>
            <person name="Lifshitz Z."/>
            <person name="Cohen O."/>
            <person name="Gilbert J.A."/>
            <person name="Pupko T."/>
            <person name="Shuman H.A."/>
            <person name="Segal G."/>
        </authorList>
    </citation>
    <scope>NUCLEOTIDE SEQUENCE [LARGE SCALE GENOMIC DNA]</scope>
    <source>
        <strain evidence="6 7">Mt.St.Helens-9</strain>
    </source>
</reference>
<evidence type="ECO:0000256" key="2">
    <source>
        <dbReference type="ARBA" id="ARBA00022679"/>
    </source>
</evidence>
<dbReference type="Pfam" id="PF11380">
    <property type="entry name" value="Stealth_CR2"/>
    <property type="match status" value="1"/>
</dbReference>
<dbReference type="Proteomes" id="UP000054877">
    <property type="component" value="Unassembled WGS sequence"/>
</dbReference>
<sequence length="333" mass="39346">MSVNRNHARNAVDAVITWVDGYDEAHRKKLADYLRQHGMARPETAASTRYNQHDEITYCVRSILKFAPWIRNIYIVTDGQKPPVIDDLHSTPGADKIKLVDHQHIFRGYESYLPTFNSLTIASMLWRIEELADRFICFCDDFSIIRPVSPDDFFRGNKTVLRGQWKTHYEQYWYRKWVNALGKYRFWPARPSVPNDHRHVQENAARMVGYDRRLFYVPHVPFPLKKETLARYFEENPEYLTDNIAHPFRSREQFEIITLAHHLEIIQKQAIIDNHYFEVTVNPAHHPFAKITKKLSLAARNDCVKFVCVQSIDEATPETRTYLLNWLDERIKA</sequence>
<dbReference type="OrthoDB" id="9776077at2"/>
<keyword evidence="7" id="KW-1185">Reference proteome</keyword>
<evidence type="ECO:0000313" key="7">
    <source>
        <dbReference type="Proteomes" id="UP000054877"/>
    </source>
</evidence>
<dbReference type="InterPro" id="IPR021520">
    <property type="entry name" value="Stealth_CR2"/>
</dbReference>
<dbReference type="EC" id="2.7.-.-" evidence="6"/>
<evidence type="ECO:0000259" key="4">
    <source>
        <dbReference type="Pfam" id="PF11380"/>
    </source>
</evidence>